<reference evidence="1" key="1">
    <citation type="submission" date="2022-08" db="EMBL/GenBank/DDBJ databases">
        <authorList>
            <person name="Gutierrez-Valencia J."/>
        </authorList>
    </citation>
    <scope>NUCLEOTIDE SEQUENCE</scope>
</reference>
<dbReference type="Proteomes" id="UP001154282">
    <property type="component" value="Unassembled WGS sequence"/>
</dbReference>
<keyword evidence="2" id="KW-1185">Reference proteome</keyword>
<accession>A0AAV0NZI6</accession>
<name>A0AAV0NZI6_9ROSI</name>
<comment type="caution">
    <text evidence="1">The sequence shown here is derived from an EMBL/GenBank/DDBJ whole genome shotgun (WGS) entry which is preliminary data.</text>
</comment>
<organism evidence="1 2">
    <name type="scientific">Linum tenue</name>
    <dbReference type="NCBI Taxonomy" id="586396"/>
    <lineage>
        <taxon>Eukaryota</taxon>
        <taxon>Viridiplantae</taxon>
        <taxon>Streptophyta</taxon>
        <taxon>Embryophyta</taxon>
        <taxon>Tracheophyta</taxon>
        <taxon>Spermatophyta</taxon>
        <taxon>Magnoliopsida</taxon>
        <taxon>eudicotyledons</taxon>
        <taxon>Gunneridae</taxon>
        <taxon>Pentapetalae</taxon>
        <taxon>rosids</taxon>
        <taxon>fabids</taxon>
        <taxon>Malpighiales</taxon>
        <taxon>Linaceae</taxon>
        <taxon>Linum</taxon>
    </lineage>
</organism>
<gene>
    <name evidence="1" type="ORF">LITE_LOCUS35923</name>
</gene>
<dbReference type="EMBL" id="CAMGYJ010000008">
    <property type="protein sequence ID" value="CAI0463847.1"/>
    <property type="molecule type" value="Genomic_DNA"/>
</dbReference>
<evidence type="ECO:0000313" key="2">
    <source>
        <dbReference type="Proteomes" id="UP001154282"/>
    </source>
</evidence>
<dbReference type="AlphaFoldDB" id="A0AAV0NZI6"/>
<sequence>MTAMDPISNQNDHITQAFHATKVRLAYTGVHGHIYSRKIAPRYKRGNRIRSV</sequence>
<evidence type="ECO:0000313" key="1">
    <source>
        <dbReference type="EMBL" id="CAI0463847.1"/>
    </source>
</evidence>
<proteinExistence type="predicted"/>
<protein>
    <submittedName>
        <fullName evidence="1">Uncharacterized protein</fullName>
    </submittedName>
</protein>